<protein>
    <submittedName>
        <fullName evidence="1">Uncharacterized protein</fullName>
    </submittedName>
</protein>
<dbReference type="AlphaFoldDB" id="A0AAN1VGY9"/>
<accession>A0AAN1VGY9</accession>
<dbReference type="RefSeq" id="WP_048940222.1">
    <property type="nucleotide sequence ID" value="NZ_CP012077.1"/>
</dbReference>
<evidence type="ECO:0000313" key="2">
    <source>
        <dbReference type="Proteomes" id="UP000282741"/>
    </source>
</evidence>
<proteinExistence type="predicted"/>
<evidence type="ECO:0000313" key="1">
    <source>
        <dbReference type="EMBL" id="AZW18102.1"/>
    </source>
</evidence>
<reference evidence="2" key="1">
    <citation type="submission" date="2017-10" db="EMBL/GenBank/DDBJ databases">
        <title>Whole genome sequencing of various Bordetella species.</title>
        <authorList>
            <person name="Weigand M.R."/>
            <person name="Loparev V."/>
            <person name="Peng Y."/>
            <person name="Bowden K.E."/>
            <person name="Tondella M.L."/>
            <person name="Williams M.M."/>
        </authorList>
    </citation>
    <scope>NUCLEOTIDE SEQUENCE [LARGE SCALE GENOMIC DNA]</scope>
    <source>
        <strain evidence="2">H720</strain>
    </source>
</reference>
<name>A0AAN1VGY9_9BORD</name>
<dbReference type="Proteomes" id="UP000282741">
    <property type="component" value="Chromosome"/>
</dbReference>
<gene>
    <name evidence="1" type="ORF">CS347_15665</name>
</gene>
<dbReference type="EMBL" id="CP024172">
    <property type="protein sequence ID" value="AZW18102.1"/>
    <property type="molecule type" value="Genomic_DNA"/>
</dbReference>
<sequence length="181" mass="18763">MNDKHKNPRIVSGAGPGAQQLFDAASHGQELGPVRRVWTGAGAGPAAPDGLGVLTLAWEEGWMDWTPAGQSPARQPEARSLRLCLAAGGAARSWPWPRAGRGATEILVFAGVRLVQLSLARGCDAVLPMAACLPAGLVVLAGELRLNHEVRLRAPQLAVLGAAGRDLRVTAASDAYALALA</sequence>
<organism evidence="1 2">
    <name type="scientific">Bordetella hinzii</name>
    <dbReference type="NCBI Taxonomy" id="103855"/>
    <lineage>
        <taxon>Bacteria</taxon>
        <taxon>Pseudomonadati</taxon>
        <taxon>Pseudomonadota</taxon>
        <taxon>Betaproteobacteria</taxon>
        <taxon>Burkholderiales</taxon>
        <taxon>Alcaligenaceae</taxon>
        <taxon>Bordetella</taxon>
    </lineage>
</organism>